<evidence type="ECO:0000256" key="5">
    <source>
        <dbReference type="ARBA" id="ARBA00022723"/>
    </source>
</evidence>
<dbReference type="PRINTS" id="PR01906">
    <property type="entry name" value="FISHGLOBIN"/>
</dbReference>
<dbReference type="Proteomes" id="UP001249851">
    <property type="component" value="Unassembled WGS sequence"/>
</dbReference>
<keyword evidence="4 7" id="KW-0561">Oxygen transport</keyword>
<dbReference type="InterPro" id="IPR009050">
    <property type="entry name" value="Globin-like_sf"/>
</dbReference>
<comment type="subunit">
    <text evidence="1">Monomer.</text>
</comment>
<evidence type="ECO:0000256" key="6">
    <source>
        <dbReference type="ARBA" id="ARBA00023004"/>
    </source>
</evidence>
<proteinExistence type="inferred from homology"/>
<feature type="domain" description="Globin" evidence="8">
    <location>
        <begin position="17"/>
        <end position="164"/>
    </location>
</feature>
<dbReference type="PANTHER" id="PTHR46458:SF1">
    <property type="entry name" value="GEO09476P1"/>
    <property type="match status" value="1"/>
</dbReference>
<dbReference type="EMBL" id="JARQWQ010000051">
    <property type="protein sequence ID" value="KAK2557128.1"/>
    <property type="molecule type" value="Genomic_DNA"/>
</dbReference>
<dbReference type="GO" id="GO:0005506">
    <property type="term" value="F:iron ion binding"/>
    <property type="evidence" value="ECO:0007669"/>
    <property type="project" value="InterPro"/>
</dbReference>
<organism evidence="9 10">
    <name type="scientific">Acropora cervicornis</name>
    <name type="common">Staghorn coral</name>
    <dbReference type="NCBI Taxonomy" id="6130"/>
    <lineage>
        <taxon>Eukaryota</taxon>
        <taxon>Metazoa</taxon>
        <taxon>Cnidaria</taxon>
        <taxon>Anthozoa</taxon>
        <taxon>Hexacorallia</taxon>
        <taxon>Scleractinia</taxon>
        <taxon>Astrocoeniina</taxon>
        <taxon>Acroporidae</taxon>
        <taxon>Acropora</taxon>
    </lineage>
</organism>
<evidence type="ECO:0000256" key="3">
    <source>
        <dbReference type="ARBA" id="ARBA00022617"/>
    </source>
</evidence>
<dbReference type="AlphaFoldDB" id="A0AAD9Q9I1"/>
<dbReference type="PROSITE" id="PS01033">
    <property type="entry name" value="GLOBIN"/>
    <property type="match status" value="1"/>
</dbReference>
<evidence type="ECO:0000256" key="2">
    <source>
        <dbReference type="ARBA" id="ARBA00022448"/>
    </source>
</evidence>
<keyword evidence="2 7" id="KW-0813">Transport</keyword>
<gene>
    <name evidence="9" type="ORF">P5673_020603</name>
</gene>
<sequence length="166" mass="19168">MGCSSSVAHKTTQVSLPLSETQKYLVRETWETVEQHKNNVGKKTFLRFFQKNPEYQKLFPEFKDVDPSELEKTSALHGHAKRVMKAVENAVSSLDDAFSFAAYLEELGRRHKSRALKPIYLDAMQESLMSTLKELLNHQWTSETEDAWNRLFHFISSTMIKGLQSQ</sequence>
<dbReference type="GO" id="GO:0016491">
    <property type="term" value="F:oxidoreductase activity"/>
    <property type="evidence" value="ECO:0007669"/>
    <property type="project" value="UniProtKB-ARBA"/>
</dbReference>
<evidence type="ECO:0000256" key="1">
    <source>
        <dbReference type="ARBA" id="ARBA00011245"/>
    </source>
</evidence>
<accession>A0AAD9Q9I1</accession>
<comment type="similarity">
    <text evidence="7">Belongs to the globin family.</text>
</comment>
<dbReference type="InterPro" id="IPR000971">
    <property type="entry name" value="Globin"/>
</dbReference>
<dbReference type="Gene3D" id="1.10.490.10">
    <property type="entry name" value="Globins"/>
    <property type="match status" value="1"/>
</dbReference>
<dbReference type="CDD" id="cd01040">
    <property type="entry name" value="Mb-like"/>
    <property type="match status" value="1"/>
</dbReference>
<evidence type="ECO:0000256" key="4">
    <source>
        <dbReference type="ARBA" id="ARBA00022621"/>
    </source>
</evidence>
<evidence type="ECO:0000313" key="9">
    <source>
        <dbReference type="EMBL" id="KAK2557128.1"/>
    </source>
</evidence>
<protein>
    <submittedName>
        <fullName evidence="9">Cytoglobin-1</fullName>
    </submittedName>
</protein>
<evidence type="ECO:0000313" key="10">
    <source>
        <dbReference type="Proteomes" id="UP001249851"/>
    </source>
</evidence>
<dbReference type="InterPro" id="IPR013314">
    <property type="entry name" value="Globin_lamprey/hagfish"/>
</dbReference>
<evidence type="ECO:0000259" key="8">
    <source>
        <dbReference type="PROSITE" id="PS01033"/>
    </source>
</evidence>
<dbReference type="InterPro" id="IPR012292">
    <property type="entry name" value="Globin/Proto"/>
</dbReference>
<keyword evidence="10" id="KW-1185">Reference proteome</keyword>
<dbReference type="InterPro" id="IPR044399">
    <property type="entry name" value="Mb-like_M"/>
</dbReference>
<dbReference type="PANTHER" id="PTHR46458">
    <property type="entry name" value="BLR2807 PROTEIN"/>
    <property type="match status" value="1"/>
</dbReference>
<keyword evidence="6" id="KW-0408">Iron</keyword>
<reference evidence="9" key="1">
    <citation type="journal article" date="2023" name="G3 (Bethesda)">
        <title>Whole genome assembly and annotation of the endangered Caribbean coral Acropora cervicornis.</title>
        <authorList>
            <person name="Selwyn J.D."/>
            <person name="Vollmer S.V."/>
        </authorList>
    </citation>
    <scope>NUCLEOTIDE SEQUENCE</scope>
    <source>
        <strain evidence="9">K2</strain>
    </source>
</reference>
<dbReference type="GO" id="GO:0019825">
    <property type="term" value="F:oxygen binding"/>
    <property type="evidence" value="ECO:0007669"/>
    <property type="project" value="InterPro"/>
</dbReference>
<dbReference type="SUPFAM" id="SSF46458">
    <property type="entry name" value="Globin-like"/>
    <property type="match status" value="1"/>
</dbReference>
<name>A0AAD9Q9I1_ACRCE</name>
<reference evidence="9" key="2">
    <citation type="journal article" date="2023" name="Science">
        <title>Genomic signatures of disease resistance in endangered staghorn corals.</title>
        <authorList>
            <person name="Vollmer S.V."/>
            <person name="Selwyn J.D."/>
            <person name="Despard B.A."/>
            <person name="Roesel C.L."/>
        </authorList>
    </citation>
    <scope>NUCLEOTIDE SEQUENCE</scope>
    <source>
        <strain evidence="9">K2</strain>
    </source>
</reference>
<dbReference type="GO" id="GO:0020037">
    <property type="term" value="F:heme binding"/>
    <property type="evidence" value="ECO:0007669"/>
    <property type="project" value="InterPro"/>
</dbReference>
<dbReference type="Pfam" id="PF00042">
    <property type="entry name" value="Globin"/>
    <property type="match status" value="1"/>
</dbReference>
<evidence type="ECO:0000256" key="7">
    <source>
        <dbReference type="RuleBase" id="RU000356"/>
    </source>
</evidence>
<dbReference type="InterPro" id="IPR050532">
    <property type="entry name" value="Globin-like_OT"/>
</dbReference>
<keyword evidence="5" id="KW-0479">Metal-binding</keyword>
<keyword evidence="3 7" id="KW-0349">Heme</keyword>
<comment type="caution">
    <text evidence="9">The sequence shown here is derived from an EMBL/GenBank/DDBJ whole genome shotgun (WGS) entry which is preliminary data.</text>
</comment>
<dbReference type="GO" id="GO:0005344">
    <property type="term" value="F:oxygen carrier activity"/>
    <property type="evidence" value="ECO:0007669"/>
    <property type="project" value="UniProtKB-KW"/>
</dbReference>